<evidence type="ECO:0000256" key="2">
    <source>
        <dbReference type="ARBA" id="ARBA00022741"/>
    </source>
</evidence>
<feature type="domain" description="UvrD-like helicase ATP-binding" evidence="13">
    <location>
        <begin position="31"/>
        <end position="353"/>
    </location>
</feature>
<dbReference type="GO" id="GO:0043138">
    <property type="term" value="F:3'-5' DNA helicase activity"/>
    <property type="evidence" value="ECO:0007669"/>
    <property type="project" value="UniProtKB-EC"/>
</dbReference>
<evidence type="ECO:0000256" key="3">
    <source>
        <dbReference type="ARBA" id="ARBA00022801"/>
    </source>
</evidence>
<dbReference type="InterPro" id="IPR002078">
    <property type="entry name" value="Sigma_54_int"/>
</dbReference>
<reference evidence="15 16" key="1">
    <citation type="submission" date="2012-05" db="EMBL/GenBank/DDBJ databases">
        <authorList>
            <person name="Harkins D.M."/>
            <person name="Madupu R."/>
            <person name="Durkin A.S."/>
            <person name="Torralba M."/>
            <person name="Methe B."/>
            <person name="Sutton G.G."/>
            <person name="Nelson K.E."/>
        </authorList>
    </citation>
    <scope>NUCLEOTIDE SEQUENCE [LARGE SCALE GENOMIC DNA]</scope>
    <source>
        <strain evidence="15 16">F0490</strain>
    </source>
</reference>
<dbReference type="PROSITE" id="PS51198">
    <property type="entry name" value="UVRD_HELICASE_ATP_BIND"/>
    <property type="match status" value="1"/>
</dbReference>
<dbReference type="Gene3D" id="3.40.50.300">
    <property type="entry name" value="P-loop containing nucleotide triphosphate hydrolases"/>
    <property type="match status" value="3"/>
</dbReference>
<dbReference type="InterPro" id="IPR014017">
    <property type="entry name" value="DNA_helicase_UvrD-like_C"/>
</dbReference>
<keyword evidence="2 10" id="KW-0547">Nucleotide-binding</keyword>
<evidence type="ECO:0000256" key="8">
    <source>
        <dbReference type="ARBA" id="ARBA00034808"/>
    </source>
</evidence>
<feature type="domain" description="Sigma-54 factor interaction" evidence="12">
    <location>
        <begin position="1"/>
        <end position="171"/>
    </location>
</feature>
<feature type="binding site" evidence="10">
    <location>
        <begin position="52"/>
        <end position="59"/>
    </location>
    <ligand>
        <name>ATP</name>
        <dbReference type="ChEBI" id="CHEBI:30616"/>
    </ligand>
</feature>
<evidence type="ECO:0000256" key="7">
    <source>
        <dbReference type="ARBA" id="ARBA00034617"/>
    </source>
</evidence>
<evidence type="ECO:0000256" key="9">
    <source>
        <dbReference type="ARBA" id="ARBA00048988"/>
    </source>
</evidence>
<dbReference type="InterPro" id="IPR014016">
    <property type="entry name" value="UvrD-like_ATP-bd"/>
</dbReference>
<dbReference type="GO" id="GO:0005829">
    <property type="term" value="C:cytosol"/>
    <property type="evidence" value="ECO:0007669"/>
    <property type="project" value="TreeGrafter"/>
</dbReference>
<evidence type="ECO:0000256" key="4">
    <source>
        <dbReference type="ARBA" id="ARBA00022806"/>
    </source>
</evidence>
<comment type="caution">
    <text evidence="15">The sequence shown here is derived from an EMBL/GenBank/DDBJ whole genome shotgun (WGS) entry which is preliminary data.</text>
</comment>
<evidence type="ECO:0000256" key="1">
    <source>
        <dbReference type="ARBA" id="ARBA00009922"/>
    </source>
</evidence>
<dbReference type="Gene3D" id="1.10.10.160">
    <property type="match status" value="1"/>
</dbReference>
<dbReference type="PANTHER" id="PTHR11070:SF55">
    <property type="entry name" value="DNA 3'-5' HELICASE"/>
    <property type="match status" value="1"/>
</dbReference>
<dbReference type="EC" id="5.6.2.4" evidence="8"/>
<dbReference type="CDD" id="cd17932">
    <property type="entry name" value="DEXQc_UvrD"/>
    <property type="match status" value="1"/>
</dbReference>
<evidence type="ECO:0000259" key="12">
    <source>
        <dbReference type="PROSITE" id="PS50045"/>
    </source>
</evidence>
<dbReference type="EMBL" id="AKFS01000139">
    <property type="protein sequence ID" value="EJF46298.1"/>
    <property type="molecule type" value="Genomic_DNA"/>
</dbReference>
<feature type="compositionally biased region" description="Low complexity" evidence="11">
    <location>
        <begin position="797"/>
        <end position="807"/>
    </location>
</feature>
<keyword evidence="16" id="KW-1185">Reference proteome</keyword>
<dbReference type="PANTHER" id="PTHR11070">
    <property type="entry name" value="UVRD / RECB / PCRA DNA HELICASE FAMILY MEMBER"/>
    <property type="match status" value="1"/>
</dbReference>
<keyword evidence="6" id="KW-0413">Isomerase</keyword>
<evidence type="ECO:0000259" key="14">
    <source>
        <dbReference type="PROSITE" id="PS51217"/>
    </source>
</evidence>
<dbReference type="Pfam" id="PF00580">
    <property type="entry name" value="UvrD-helicase"/>
    <property type="match status" value="1"/>
</dbReference>
<feature type="domain" description="UvrD-like helicase C-terminal" evidence="14">
    <location>
        <begin position="354"/>
        <end position="657"/>
    </location>
</feature>
<dbReference type="GO" id="GO:0033202">
    <property type="term" value="C:DNA helicase complex"/>
    <property type="evidence" value="ECO:0007669"/>
    <property type="project" value="TreeGrafter"/>
</dbReference>
<evidence type="ECO:0000256" key="10">
    <source>
        <dbReference type="PROSITE-ProRule" id="PRU00560"/>
    </source>
</evidence>
<dbReference type="SUPFAM" id="SSF52540">
    <property type="entry name" value="P-loop containing nucleoside triphosphate hydrolases"/>
    <property type="match status" value="1"/>
</dbReference>
<evidence type="ECO:0000313" key="16">
    <source>
        <dbReference type="Proteomes" id="UP000004578"/>
    </source>
</evidence>
<evidence type="ECO:0000256" key="5">
    <source>
        <dbReference type="ARBA" id="ARBA00022840"/>
    </source>
</evidence>
<dbReference type="GO" id="GO:0005524">
    <property type="term" value="F:ATP binding"/>
    <property type="evidence" value="ECO:0007669"/>
    <property type="project" value="UniProtKB-UniRule"/>
</dbReference>
<evidence type="ECO:0000313" key="15">
    <source>
        <dbReference type="EMBL" id="EJF46298.1"/>
    </source>
</evidence>
<evidence type="ECO:0000256" key="11">
    <source>
        <dbReference type="SAM" id="MobiDB-lite"/>
    </source>
</evidence>
<keyword evidence="4 10" id="KW-0347">Helicase</keyword>
<organism evidence="15 16">
    <name type="scientific">Schaalia georgiae F0490</name>
    <dbReference type="NCBI Taxonomy" id="1125717"/>
    <lineage>
        <taxon>Bacteria</taxon>
        <taxon>Bacillati</taxon>
        <taxon>Actinomycetota</taxon>
        <taxon>Actinomycetes</taxon>
        <taxon>Actinomycetales</taxon>
        <taxon>Actinomycetaceae</taxon>
        <taxon>Schaalia</taxon>
    </lineage>
</organism>
<dbReference type="GO" id="GO:0003677">
    <property type="term" value="F:DNA binding"/>
    <property type="evidence" value="ECO:0007669"/>
    <property type="project" value="InterPro"/>
</dbReference>
<dbReference type="Proteomes" id="UP000004578">
    <property type="component" value="Unassembled WGS sequence"/>
</dbReference>
<feature type="region of interest" description="Disordered" evidence="11">
    <location>
        <begin position="797"/>
        <end position="841"/>
    </location>
</feature>
<dbReference type="RefSeq" id="WP_005869596.1">
    <property type="nucleotide sequence ID" value="NZ_AKFS01000139.1"/>
</dbReference>
<name>J1HL64_9ACTO</name>
<gene>
    <name evidence="15" type="ORF">HMPREF1317_2205</name>
</gene>
<dbReference type="GO" id="GO:0006355">
    <property type="term" value="P:regulation of DNA-templated transcription"/>
    <property type="evidence" value="ECO:0007669"/>
    <property type="project" value="InterPro"/>
</dbReference>
<protein>
    <recommendedName>
        <fullName evidence="8">DNA 3'-5' helicase</fullName>
        <ecNumber evidence="8">5.6.2.4</ecNumber>
    </recommendedName>
</protein>
<dbReference type="PROSITE" id="PS51217">
    <property type="entry name" value="UVRD_HELICASE_CTER"/>
    <property type="match status" value="1"/>
</dbReference>
<sequence length="841" mass="90139">MSSANGRQDLPALGIQDLSALGIQALVDPAKTPTDEQVRVIEAPRRPLLVVAGAGSGKTETMSMRVLWLVANHEDIAPSSVLGLTFTRKAAGELGDRLRQRLALLARRVPPLRERLDEDPVSLTYNSFAERIVAEHGMRIGIDPDFTMLTEAGAVDLMTQIVEGWPTDLDEDLSPSAVVGHCLHLAGEVGEHGYTVEEAREALEEFGRDLEQIGATNATARKTLRANARRLAYLGPVEEFQRRKREGGLLDFSDQLVLATRIVRSAPAVRAQVRDEFQAVLLDEFQDTSVIQMELLSLLFHDHAVTAVGDPNQAIYGWRGASASSLERFLDRFQDGPARPGQTLTLSTAWRNDRNILRAANRVAAPLREHSRAAKSPVLRARPGAGEGRVDIAYTQDYRSALGAVVDFVSAHRARGTGEGKRPTTAVLCRRRSDFPYVDMALREAGVPTQIVGLGGLLDQPSVQDARAALVLADDVEASPWLARLLAGIDLGAADLVALGDWARHLAREEGRDPHRAVLLDAVDNPPEPGWSASSGARGRPAISGEAVRRVRTLGSRLRAVRAGAGRSVVEQVERAVSIMGILDDVVSDPLAAGGRAALDAFVDVAASYEAEVPGASLSSFLAYLDMADERENGLEAPVSEPDPQAVQIMTVHASKGLEWDGVVVFAMDDGVFPSHSKRRTVDWRDGPPTDSGWVRDASALPYPLRGDRMDLPDFDLDVEGEAKPSAAFKKWLEGDYEARLGEHAEREERRLAYVAMTRARSAQLLVGSWMYRTGASPRHPSRYLMEAHAELFARAGAGSGASREGGAVPGPGDGASGMAGAGPGEGSGASGPGDGAPGTG</sequence>
<feature type="compositionally biased region" description="Gly residues" evidence="11">
    <location>
        <begin position="808"/>
        <end position="841"/>
    </location>
</feature>
<dbReference type="InterPro" id="IPR000212">
    <property type="entry name" value="DNA_helicase_UvrD/REP"/>
</dbReference>
<dbReference type="InterPro" id="IPR013986">
    <property type="entry name" value="DExx_box_DNA_helicase_dom_sf"/>
</dbReference>
<comment type="similarity">
    <text evidence="1">Belongs to the helicase family. UvrD subfamily.</text>
</comment>
<evidence type="ECO:0000259" key="13">
    <source>
        <dbReference type="PROSITE" id="PS51198"/>
    </source>
</evidence>
<dbReference type="AlphaFoldDB" id="J1HL64"/>
<evidence type="ECO:0000256" key="6">
    <source>
        <dbReference type="ARBA" id="ARBA00023235"/>
    </source>
</evidence>
<keyword evidence="3 10" id="KW-0378">Hydrolase</keyword>
<dbReference type="GO" id="GO:0016787">
    <property type="term" value="F:hydrolase activity"/>
    <property type="evidence" value="ECO:0007669"/>
    <property type="project" value="UniProtKB-UniRule"/>
</dbReference>
<keyword evidence="5 10" id="KW-0067">ATP-binding</keyword>
<dbReference type="Pfam" id="PF13361">
    <property type="entry name" value="UvrD_C"/>
    <property type="match status" value="1"/>
</dbReference>
<proteinExistence type="inferred from homology"/>
<comment type="catalytic activity">
    <reaction evidence="7">
        <text>Couples ATP hydrolysis with the unwinding of duplex DNA by translocating in the 3'-5' direction.</text>
        <dbReference type="EC" id="5.6.2.4"/>
    </reaction>
</comment>
<comment type="catalytic activity">
    <reaction evidence="9">
        <text>ATP + H2O = ADP + phosphate + H(+)</text>
        <dbReference type="Rhea" id="RHEA:13065"/>
        <dbReference type="ChEBI" id="CHEBI:15377"/>
        <dbReference type="ChEBI" id="CHEBI:15378"/>
        <dbReference type="ChEBI" id="CHEBI:30616"/>
        <dbReference type="ChEBI" id="CHEBI:43474"/>
        <dbReference type="ChEBI" id="CHEBI:456216"/>
        <dbReference type="EC" id="5.6.2.4"/>
    </reaction>
</comment>
<dbReference type="InterPro" id="IPR027417">
    <property type="entry name" value="P-loop_NTPase"/>
</dbReference>
<dbReference type="PROSITE" id="PS50045">
    <property type="entry name" value="SIGMA54_INTERACT_4"/>
    <property type="match status" value="1"/>
</dbReference>
<dbReference type="GO" id="GO:0000725">
    <property type="term" value="P:recombinational repair"/>
    <property type="evidence" value="ECO:0007669"/>
    <property type="project" value="TreeGrafter"/>
</dbReference>
<feature type="non-terminal residue" evidence="15">
    <location>
        <position position="841"/>
    </location>
</feature>
<accession>J1HL64</accession>
<dbReference type="Gene3D" id="1.10.486.10">
    <property type="entry name" value="PCRA, domain 4"/>
    <property type="match status" value="1"/>
</dbReference>